<protein>
    <submittedName>
        <fullName evidence="1">Uncharacterized protein</fullName>
    </submittedName>
</protein>
<keyword evidence="2" id="KW-1185">Reference proteome</keyword>
<organism evidence="1 2">
    <name type="scientific">Penicillium concentricum</name>
    <dbReference type="NCBI Taxonomy" id="293559"/>
    <lineage>
        <taxon>Eukaryota</taxon>
        <taxon>Fungi</taxon>
        <taxon>Dikarya</taxon>
        <taxon>Ascomycota</taxon>
        <taxon>Pezizomycotina</taxon>
        <taxon>Eurotiomycetes</taxon>
        <taxon>Eurotiomycetidae</taxon>
        <taxon>Eurotiales</taxon>
        <taxon>Aspergillaceae</taxon>
        <taxon>Penicillium</taxon>
    </lineage>
</organism>
<dbReference type="OrthoDB" id="4240512at2759"/>
<dbReference type="AlphaFoldDB" id="A0A9W9SUN5"/>
<comment type="caution">
    <text evidence="1">The sequence shown here is derived from an EMBL/GenBank/DDBJ whole genome shotgun (WGS) entry which is preliminary data.</text>
</comment>
<evidence type="ECO:0000313" key="1">
    <source>
        <dbReference type="EMBL" id="KAJ5384727.1"/>
    </source>
</evidence>
<name>A0A9W9SUN5_9EURO</name>
<reference evidence="1" key="1">
    <citation type="submission" date="2022-12" db="EMBL/GenBank/DDBJ databases">
        <authorList>
            <person name="Petersen C."/>
        </authorList>
    </citation>
    <scope>NUCLEOTIDE SEQUENCE</scope>
    <source>
        <strain evidence="1">IBT 3081</strain>
    </source>
</reference>
<gene>
    <name evidence="1" type="ORF">N7517_002638</name>
</gene>
<reference evidence="1" key="2">
    <citation type="journal article" date="2023" name="IMA Fungus">
        <title>Comparative genomic study of the Penicillium genus elucidates a diverse pangenome and 15 lateral gene transfer events.</title>
        <authorList>
            <person name="Petersen C."/>
            <person name="Sorensen T."/>
            <person name="Nielsen M.R."/>
            <person name="Sondergaard T.E."/>
            <person name="Sorensen J.L."/>
            <person name="Fitzpatrick D.A."/>
            <person name="Frisvad J.C."/>
            <person name="Nielsen K.L."/>
        </authorList>
    </citation>
    <scope>NUCLEOTIDE SEQUENCE</scope>
    <source>
        <strain evidence="1">IBT 3081</strain>
    </source>
</reference>
<evidence type="ECO:0000313" key="2">
    <source>
        <dbReference type="Proteomes" id="UP001147752"/>
    </source>
</evidence>
<dbReference type="RefSeq" id="XP_056584503.1">
    <property type="nucleotide sequence ID" value="XM_056720368.1"/>
</dbReference>
<dbReference type="GeneID" id="81459551"/>
<sequence>MAEKCVQAGCTQWALSGSRYCSNHKPAGSQQKPAMEFEINGARVRVPDVASDSQKSKAV</sequence>
<accession>A0A9W9SUN5</accession>
<proteinExistence type="predicted"/>
<dbReference type="Proteomes" id="UP001147752">
    <property type="component" value="Unassembled WGS sequence"/>
</dbReference>
<dbReference type="EMBL" id="JAPZBT010000001">
    <property type="protein sequence ID" value="KAJ5384727.1"/>
    <property type="molecule type" value="Genomic_DNA"/>
</dbReference>